<dbReference type="RefSeq" id="WP_379834768.1">
    <property type="nucleotide sequence ID" value="NZ_JBHRYQ010000001.1"/>
</dbReference>
<sequence>MDHKVDILVMAVHPDDAELSCAGTILKHIKEGKKVALIDFTAGDLGTRGTPEIRIAEANESGKILGLSARENLGFRDGFFKNDEEHQKAIIKYIRKYRPEVVLANAVEDRHPDHGRSSQLADEACFYSGLRMIDTFDEEGNKQAAWRPKAVYHYIQDRYIEPDFVVDVSEFWETKELAIRAFRSQFFDPNSKEPESYISSPEFLDFIKSRSAEMGHKIGVKYGEGFTKSKTIGVKSLFDIF</sequence>
<reference evidence="2" key="1">
    <citation type="journal article" date="2019" name="Int. J. Syst. Evol. Microbiol.">
        <title>The Global Catalogue of Microorganisms (GCM) 10K type strain sequencing project: providing services to taxonomists for standard genome sequencing and annotation.</title>
        <authorList>
            <consortium name="The Broad Institute Genomics Platform"/>
            <consortium name="The Broad Institute Genome Sequencing Center for Infectious Disease"/>
            <person name="Wu L."/>
            <person name="Ma J."/>
        </authorList>
    </citation>
    <scope>NUCLEOTIDE SEQUENCE [LARGE SCALE GENOMIC DNA]</scope>
    <source>
        <strain evidence="2">CECT 7956</strain>
    </source>
</reference>
<dbReference type="InterPro" id="IPR023842">
    <property type="entry name" value="Bacillithiol_biosynth_BshB1"/>
</dbReference>
<dbReference type="Proteomes" id="UP001595616">
    <property type="component" value="Unassembled WGS sequence"/>
</dbReference>
<comment type="caution">
    <text evidence="1">The sequence shown here is derived from an EMBL/GenBank/DDBJ whole genome shotgun (WGS) entry which is preliminary data.</text>
</comment>
<dbReference type="SUPFAM" id="SSF102588">
    <property type="entry name" value="LmbE-like"/>
    <property type="match status" value="1"/>
</dbReference>
<proteinExistence type="predicted"/>
<organism evidence="1 2">
    <name type="scientific">Lacihabitans lacunae</name>
    <dbReference type="NCBI Taxonomy" id="1028214"/>
    <lineage>
        <taxon>Bacteria</taxon>
        <taxon>Pseudomonadati</taxon>
        <taxon>Bacteroidota</taxon>
        <taxon>Cytophagia</taxon>
        <taxon>Cytophagales</taxon>
        <taxon>Leadbetterellaceae</taxon>
        <taxon>Lacihabitans</taxon>
    </lineage>
</organism>
<dbReference type="Pfam" id="PF02585">
    <property type="entry name" value="PIG-L"/>
    <property type="match status" value="1"/>
</dbReference>
<dbReference type="InterPro" id="IPR024078">
    <property type="entry name" value="LmbE-like_dom_sf"/>
</dbReference>
<evidence type="ECO:0000313" key="1">
    <source>
        <dbReference type="EMBL" id="MFC3809556.1"/>
    </source>
</evidence>
<gene>
    <name evidence="1" type="primary">bshB1</name>
    <name evidence="1" type="ORF">ACFOOI_02735</name>
</gene>
<dbReference type="PANTHER" id="PTHR12993:SF30">
    <property type="entry name" value="N-ACETYL-ALPHA-D-GLUCOSAMINYL L-MALATE DEACETYLASE 1"/>
    <property type="match status" value="1"/>
</dbReference>
<dbReference type="Gene3D" id="3.40.50.10320">
    <property type="entry name" value="LmbE-like"/>
    <property type="match status" value="1"/>
</dbReference>
<evidence type="ECO:0000313" key="2">
    <source>
        <dbReference type="Proteomes" id="UP001595616"/>
    </source>
</evidence>
<protein>
    <submittedName>
        <fullName evidence="1">Bacillithiol biosynthesis deacetylase BshB1</fullName>
    </submittedName>
</protein>
<dbReference type="InterPro" id="IPR003737">
    <property type="entry name" value="GlcNAc_PI_deacetylase-related"/>
</dbReference>
<dbReference type="EMBL" id="JBHRYQ010000001">
    <property type="protein sequence ID" value="MFC3809556.1"/>
    <property type="molecule type" value="Genomic_DNA"/>
</dbReference>
<dbReference type="NCBIfam" id="TIGR04001">
    <property type="entry name" value="thiol_BshB1"/>
    <property type="match status" value="1"/>
</dbReference>
<dbReference type="PANTHER" id="PTHR12993">
    <property type="entry name" value="N-ACETYLGLUCOSAMINYL-PHOSPHATIDYLINOSITOL DE-N-ACETYLASE-RELATED"/>
    <property type="match status" value="1"/>
</dbReference>
<name>A0ABV7YU13_9BACT</name>
<accession>A0ABV7YU13</accession>
<keyword evidence="2" id="KW-1185">Reference proteome</keyword>